<organism evidence="2 3">
    <name type="scientific">Priestia veravalensis</name>
    <dbReference type="NCBI Taxonomy" id="1414648"/>
    <lineage>
        <taxon>Bacteria</taxon>
        <taxon>Bacillati</taxon>
        <taxon>Bacillota</taxon>
        <taxon>Bacilli</taxon>
        <taxon>Bacillales</taxon>
        <taxon>Bacillaceae</taxon>
        <taxon>Priestia</taxon>
    </lineage>
</organism>
<dbReference type="RefSeq" id="WP_025911195.1">
    <property type="nucleotide sequence ID" value="NZ_KQ758635.1"/>
</dbReference>
<gene>
    <name evidence="2" type="ORF">AS180_06040</name>
</gene>
<sequence>MKVYMLLLIPIFTQEYRSAKAVTSTSDSSKSSHHKHKKPDKKPSVWKQITTGAWDGAKGASAVVKGGLKQAAKSEAAAAVKKATVNGTKHTKTKHTKTKVQAGYQSLTQQHLNYEVAGIEKVNIPDFQHVETPDTKNQLYQAAPYTYTNLHTGEEKTVSLRMGHKKNHVHPITGVPYDSDGFPIFDFKFQTHIDPSFYLKNDTAQFKEAARLLYEETKKDPVLASKFTEREIQMFGKGIKPKGYTWHHHQDEGKMQLVDEFIHSKTGHTGGRHIWGGGKEYR</sequence>
<dbReference type="Proteomes" id="UP000053681">
    <property type="component" value="Unassembled WGS sequence"/>
</dbReference>
<proteinExistence type="predicted"/>
<accession>A0A0V8JPB4</accession>
<dbReference type="AlphaFoldDB" id="A0A0V8JPB4"/>
<evidence type="ECO:0008006" key="4">
    <source>
        <dbReference type="Google" id="ProtNLM"/>
    </source>
</evidence>
<keyword evidence="3" id="KW-1185">Reference proteome</keyword>
<reference evidence="2 3" key="1">
    <citation type="submission" date="2015-11" db="EMBL/GenBank/DDBJ databases">
        <title>Bacillus caseinolyticus sp nov.</title>
        <authorList>
            <person name="Dastager S.G."/>
            <person name="Mawlankar R."/>
        </authorList>
    </citation>
    <scope>NUCLEOTIDE SEQUENCE [LARGE SCALE GENOMIC DNA]</scope>
    <source>
        <strain evidence="2 3">SGD-V-76</strain>
    </source>
</reference>
<evidence type="ECO:0000256" key="1">
    <source>
        <dbReference type="SAM" id="MobiDB-lite"/>
    </source>
</evidence>
<feature type="compositionally biased region" description="Basic residues" evidence="1">
    <location>
        <begin position="31"/>
        <end position="40"/>
    </location>
</feature>
<comment type="caution">
    <text evidence="2">The sequence shown here is derived from an EMBL/GenBank/DDBJ whole genome shotgun (WGS) entry which is preliminary data.</text>
</comment>
<name>A0A0V8JPB4_9BACI</name>
<dbReference type="EMBL" id="LNQP01000016">
    <property type="protein sequence ID" value="KSU88701.1"/>
    <property type="molecule type" value="Genomic_DNA"/>
</dbReference>
<protein>
    <recommendedName>
        <fullName evidence="4">HNH endonuclease</fullName>
    </recommendedName>
</protein>
<dbReference type="Pfam" id="PF12639">
    <property type="entry name" value="Colicin-DNase"/>
    <property type="match status" value="1"/>
</dbReference>
<evidence type="ECO:0000313" key="3">
    <source>
        <dbReference type="Proteomes" id="UP000053681"/>
    </source>
</evidence>
<evidence type="ECO:0000313" key="2">
    <source>
        <dbReference type="EMBL" id="KSU88701.1"/>
    </source>
</evidence>
<feature type="region of interest" description="Disordered" evidence="1">
    <location>
        <begin position="23"/>
        <end position="44"/>
    </location>
</feature>